<evidence type="ECO:0000313" key="2">
    <source>
        <dbReference type="Proteomes" id="UP000002945"/>
    </source>
</evidence>
<dbReference type="Proteomes" id="UP000002945">
    <property type="component" value="Unassembled WGS sequence"/>
</dbReference>
<organism evidence="1 2">
    <name type="scientific">Kordia algicida OT-1</name>
    <dbReference type="NCBI Taxonomy" id="391587"/>
    <lineage>
        <taxon>Bacteria</taxon>
        <taxon>Pseudomonadati</taxon>
        <taxon>Bacteroidota</taxon>
        <taxon>Flavobacteriia</taxon>
        <taxon>Flavobacteriales</taxon>
        <taxon>Flavobacteriaceae</taxon>
        <taxon>Kordia</taxon>
    </lineage>
</organism>
<evidence type="ECO:0000313" key="1">
    <source>
        <dbReference type="EMBL" id="EDP94238.1"/>
    </source>
</evidence>
<gene>
    <name evidence="1" type="ORF">KAOT1_00820</name>
</gene>
<dbReference type="AlphaFoldDB" id="A9EDI8"/>
<dbReference type="PROSITE" id="PS51257">
    <property type="entry name" value="PROKAR_LIPOPROTEIN"/>
    <property type="match status" value="1"/>
</dbReference>
<dbReference type="HOGENOM" id="CLU_1793959_0_0_10"/>
<dbReference type="STRING" id="391587.KAOT1_00820"/>
<sequence>MKKITFILLSLLLVACSEMKELSMIKDVENITLCLLSAEVYNAETQQKDKEYLERREVLKTIALKGDERTSFLKEFLNENNYEVVARKCKYEPVYALLVEGKPYAFFDVEYCPTLKIIIEGKEPKYLDITTENTLKKVLDELMK</sequence>
<name>A9EDI8_9FLAO</name>
<protein>
    <recommendedName>
        <fullName evidence="3">Lipoprotein</fullName>
    </recommendedName>
</protein>
<dbReference type="RefSeq" id="WP_007092740.1">
    <property type="nucleotide sequence ID" value="NZ_CP142125.1"/>
</dbReference>
<reference evidence="1 2" key="1">
    <citation type="journal article" date="2011" name="J. Bacteriol.">
        <title>Genome sequence of the algicidal bacterium Kordia algicida OT-1.</title>
        <authorList>
            <person name="Lee H.S."/>
            <person name="Kang S.G."/>
            <person name="Kwon K.K."/>
            <person name="Lee J.H."/>
            <person name="Kim S.J."/>
        </authorList>
    </citation>
    <scope>NUCLEOTIDE SEQUENCE [LARGE SCALE GENOMIC DNA]</scope>
    <source>
        <strain evidence="1 2">OT-1</strain>
    </source>
</reference>
<accession>A9EDI8</accession>
<evidence type="ECO:0008006" key="3">
    <source>
        <dbReference type="Google" id="ProtNLM"/>
    </source>
</evidence>
<proteinExistence type="predicted"/>
<comment type="caution">
    <text evidence="1">The sequence shown here is derived from an EMBL/GenBank/DDBJ whole genome shotgun (WGS) entry which is preliminary data.</text>
</comment>
<dbReference type="EMBL" id="ABIB01000023">
    <property type="protein sequence ID" value="EDP94238.1"/>
    <property type="molecule type" value="Genomic_DNA"/>
</dbReference>
<dbReference type="OrthoDB" id="9839911at2"/>
<keyword evidence="2" id="KW-1185">Reference proteome</keyword>